<keyword evidence="2" id="KW-0812">Transmembrane</keyword>
<dbReference type="HOGENOM" id="CLU_421706_0_0_1"/>
<evidence type="ECO:0000256" key="3">
    <source>
        <dbReference type="SAM" id="SignalP"/>
    </source>
</evidence>
<feature type="compositionally biased region" description="Basic residues" evidence="1">
    <location>
        <begin position="622"/>
        <end position="634"/>
    </location>
</feature>
<keyword evidence="3" id="KW-0732">Signal</keyword>
<sequence length="634" mass="72779">MLLFFIKDALIFYLTIKIACAFEAPKHYFNAFHKVHSNVYSIATQPNSYAVYVAGKIAYLTIATPNETDISKILNWRAINTDPTRLMFVSDNKPFILIDSTVIRPMSHQVALNGTIIELGNAEALHIPKIINPDGVDPKEVWNYFDLLLFDSKDEKVEKISSIDWIGAKDYEFILEYRVLDHIHFKNKLYLLMFRQVKSFPSPFNEISIIRLCLEKGSQFLSSAVEVAYKYDSKPISGVFYFDYTNPEEWKRYSIALINNQDSSTVTFHYIENFEALFDDVAYNCSTGLPGLSNLFLHHLRNQTPNGCVEEEYKDCDNGVRNIFPSGQISDKITVRSFLGPQNDSIKLFTHHHPYPINYVSFGIGSEEAIYICDFFDSLLLCSQSFYGQLTDYYPQLHMDVIHGKILIVHRDNTVSYVLMPCDIFRNCLYCSVYANKYCEWTIKDEECQSPEPKSLSPKTYVNFCNRIEQVQPSNFVGESPIPLKIIFFSTLNFIDPNELIKISAGPGSYCTSIEINDTIINCDLYFQQYGDFFVTVTFEDAFYADATPVSVVSLRQITINPKPKVYGNSIFVFIFFILIVIILLAIIYSLSSPINLDLSDKIFSRQNSHLEGSKLMSKPTSRSRSRFTRFSHF</sequence>
<evidence type="ECO:0000313" key="5">
    <source>
        <dbReference type="Proteomes" id="UP000015104"/>
    </source>
</evidence>
<evidence type="ECO:0008006" key="6">
    <source>
        <dbReference type="Google" id="ProtNLM"/>
    </source>
</evidence>
<evidence type="ECO:0000256" key="2">
    <source>
        <dbReference type="SAM" id="Phobius"/>
    </source>
</evidence>
<keyword evidence="5" id="KW-1185">Reference proteome</keyword>
<dbReference type="AlphaFoldDB" id="T1KXA5"/>
<feature type="transmembrane region" description="Helical" evidence="2">
    <location>
        <begin position="571"/>
        <end position="592"/>
    </location>
</feature>
<accession>T1KXA5</accession>
<dbReference type="Proteomes" id="UP000015104">
    <property type="component" value="Unassembled WGS sequence"/>
</dbReference>
<dbReference type="EnsemblMetazoa" id="tetur25g01690.1">
    <property type="protein sequence ID" value="tetur25g01690.1"/>
    <property type="gene ID" value="tetur25g01690"/>
</dbReference>
<keyword evidence="2" id="KW-1133">Transmembrane helix</keyword>
<protein>
    <recommendedName>
        <fullName evidence="6">Sema domain-containing protein</fullName>
    </recommendedName>
</protein>
<feature type="chain" id="PRO_5004581233" description="Sema domain-containing protein" evidence="3">
    <location>
        <begin position="22"/>
        <end position="634"/>
    </location>
</feature>
<evidence type="ECO:0000256" key="1">
    <source>
        <dbReference type="SAM" id="MobiDB-lite"/>
    </source>
</evidence>
<organism evidence="4 5">
    <name type="scientific">Tetranychus urticae</name>
    <name type="common">Two-spotted spider mite</name>
    <dbReference type="NCBI Taxonomy" id="32264"/>
    <lineage>
        <taxon>Eukaryota</taxon>
        <taxon>Metazoa</taxon>
        <taxon>Ecdysozoa</taxon>
        <taxon>Arthropoda</taxon>
        <taxon>Chelicerata</taxon>
        <taxon>Arachnida</taxon>
        <taxon>Acari</taxon>
        <taxon>Acariformes</taxon>
        <taxon>Trombidiformes</taxon>
        <taxon>Prostigmata</taxon>
        <taxon>Eleutherengona</taxon>
        <taxon>Raphignathae</taxon>
        <taxon>Tetranychoidea</taxon>
        <taxon>Tetranychidae</taxon>
        <taxon>Tetranychus</taxon>
    </lineage>
</organism>
<keyword evidence="2" id="KW-0472">Membrane</keyword>
<reference evidence="4" key="2">
    <citation type="submission" date="2015-06" db="UniProtKB">
        <authorList>
            <consortium name="EnsemblMetazoa"/>
        </authorList>
    </citation>
    <scope>IDENTIFICATION</scope>
</reference>
<reference evidence="5" key="1">
    <citation type="submission" date="2011-08" db="EMBL/GenBank/DDBJ databases">
        <authorList>
            <person name="Rombauts S."/>
        </authorList>
    </citation>
    <scope>NUCLEOTIDE SEQUENCE</scope>
    <source>
        <strain evidence="5">London</strain>
    </source>
</reference>
<feature type="region of interest" description="Disordered" evidence="1">
    <location>
        <begin position="614"/>
        <end position="634"/>
    </location>
</feature>
<proteinExistence type="predicted"/>
<dbReference type="EMBL" id="CAEY01000677">
    <property type="status" value="NOT_ANNOTATED_CDS"/>
    <property type="molecule type" value="Genomic_DNA"/>
</dbReference>
<name>T1KXA5_TETUR</name>
<evidence type="ECO:0000313" key="4">
    <source>
        <dbReference type="EnsemblMetazoa" id="tetur25g01690.1"/>
    </source>
</evidence>
<feature type="signal peptide" evidence="3">
    <location>
        <begin position="1"/>
        <end position="21"/>
    </location>
</feature>